<dbReference type="PIRSF" id="PIRSF000151">
    <property type="entry name" value="GPR"/>
    <property type="match status" value="1"/>
</dbReference>
<dbReference type="InterPro" id="IPR016161">
    <property type="entry name" value="Ald_DH/histidinol_DH"/>
</dbReference>
<gene>
    <name evidence="7 9" type="primary">proA</name>
    <name evidence="9" type="ORF">NCTC12224_00767</name>
</gene>
<dbReference type="GO" id="GO:0004350">
    <property type="term" value="F:glutamate-5-semialdehyde dehydrogenase activity"/>
    <property type="evidence" value="ECO:0007669"/>
    <property type="project" value="UniProtKB-UniRule"/>
</dbReference>
<dbReference type="InterPro" id="IPR016162">
    <property type="entry name" value="Ald_DH_N"/>
</dbReference>
<dbReference type="Gene3D" id="3.40.309.10">
    <property type="entry name" value="Aldehyde Dehydrogenase, Chain A, domain 2"/>
    <property type="match status" value="1"/>
</dbReference>
<proteinExistence type="inferred from homology"/>
<dbReference type="OrthoDB" id="9809970at2"/>
<keyword evidence="5 7" id="KW-0560">Oxidoreductase</keyword>
<protein>
    <recommendedName>
        <fullName evidence="7">Gamma-glutamyl phosphate reductase</fullName>
        <shortName evidence="7">GPR</shortName>
        <ecNumber evidence="7">1.2.1.41</ecNumber>
    </recommendedName>
    <alternativeName>
        <fullName evidence="7">Glutamate-5-semialdehyde dehydrogenase</fullName>
    </alternativeName>
    <alternativeName>
        <fullName evidence="7">Glutamyl-gamma-semialdehyde dehydrogenase</fullName>
        <shortName evidence="7">GSA dehydrogenase</shortName>
    </alternativeName>
</protein>
<sequence>MTIIDRLGQQAKAASSDLANLATSTKNKALYQIAKDLLESEDYILAENARDVDKAEENGISEIMVDRLLLTRERLEAIATGLRQVADLPDPIGQVVRGYTNMDGLKIVQKRVPLGVIAMIFESRPNVSVDAFSLAFKTGNAIILRGGRDAINSNKALADVVRKSLENQGITPDAVQLVEDTSHAVARELMQAVDYVDVLIPRGGAKLIQTVKETSKVPVIETGVGNVHIYVDEYADLEMATHIVINAKTQRPSVCNACESLVVHKNVAKDFLPRLEEAIQKVHAVEFRADEIAASYLKSAVPVSDADYATEFLDYILSVKVVDSLDDAINWVNRYSTRHSEAIVTTNINHAERFQDEVDAAAVYVNASTRFTDGFVFGLGAEIGISTQKVHARGPMGLEALTSTKFYINGSGQIRE</sequence>
<dbReference type="EC" id="1.2.1.41" evidence="7"/>
<dbReference type="NCBIfam" id="NF001221">
    <property type="entry name" value="PRK00197.1"/>
    <property type="match status" value="1"/>
</dbReference>
<feature type="domain" description="Aldehyde dehydrogenase" evidence="8">
    <location>
        <begin position="5"/>
        <end position="283"/>
    </location>
</feature>
<comment type="catalytic activity">
    <reaction evidence="6 7">
        <text>L-glutamate 5-semialdehyde + phosphate + NADP(+) = L-glutamyl 5-phosphate + NADPH + H(+)</text>
        <dbReference type="Rhea" id="RHEA:19541"/>
        <dbReference type="ChEBI" id="CHEBI:15378"/>
        <dbReference type="ChEBI" id="CHEBI:43474"/>
        <dbReference type="ChEBI" id="CHEBI:57783"/>
        <dbReference type="ChEBI" id="CHEBI:58066"/>
        <dbReference type="ChEBI" id="CHEBI:58274"/>
        <dbReference type="ChEBI" id="CHEBI:58349"/>
        <dbReference type="EC" id="1.2.1.41"/>
    </reaction>
</comment>
<comment type="function">
    <text evidence="7">Catalyzes the NADPH-dependent reduction of L-glutamate 5-phosphate into L-glutamate 5-semialdehyde and phosphate. The product spontaneously undergoes cyclization to form 1-pyrroline-5-carboxylate.</text>
</comment>
<dbReference type="InterPro" id="IPR016163">
    <property type="entry name" value="Ald_DH_C"/>
</dbReference>
<evidence type="ECO:0000313" key="10">
    <source>
        <dbReference type="Proteomes" id="UP000254924"/>
    </source>
</evidence>
<evidence type="ECO:0000256" key="2">
    <source>
        <dbReference type="ARBA" id="ARBA00022605"/>
    </source>
</evidence>
<dbReference type="InterPro" id="IPR015590">
    <property type="entry name" value="Aldehyde_DH_dom"/>
</dbReference>
<dbReference type="Gene3D" id="3.40.605.10">
    <property type="entry name" value="Aldehyde Dehydrogenase, Chain A, domain 1"/>
    <property type="match status" value="1"/>
</dbReference>
<dbReference type="UniPathway" id="UPA00098">
    <property type="reaction ID" value="UER00360"/>
</dbReference>
<comment type="similarity">
    <text evidence="7">Belongs to the gamma-glutamyl phosphate reductase family.</text>
</comment>
<evidence type="ECO:0000313" key="9">
    <source>
        <dbReference type="EMBL" id="SUN60234.1"/>
    </source>
</evidence>
<dbReference type="SUPFAM" id="SSF53720">
    <property type="entry name" value="ALDH-like"/>
    <property type="match status" value="1"/>
</dbReference>
<accession>A0A380K6G4</accession>
<dbReference type="GO" id="GO:0050661">
    <property type="term" value="F:NADP binding"/>
    <property type="evidence" value="ECO:0007669"/>
    <property type="project" value="InterPro"/>
</dbReference>
<evidence type="ECO:0000256" key="3">
    <source>
        <dbReference type="ARBA" id="ARBA00022650"/>
    </source>
</evidence>
<dbReference type="AlphaFoldDB" id="A0A380K6G4"/>
<evidence type="ECO:0000256" key="5">
    <source>
        <dbReference type="ARBA" id="ARBA00023002"/>
    </source>
</evidence>
<keyword evidence="3 7" id="KW-0641">Proline biosynthesis</keyword>
<comment type="pathway">
    <text evidence="1 7">Amino-acid biosynthesis; L-proline biosynthesis; L-glutamate 5-semialdehyde from L-glutamate: step 2/2.</text>
</comment>
<organism evidence="9 10">
    <name type="scientific">Streptococcus hyointestinalis</name>
    <dbReference type="NCBI Taxonomy" id="1337"/>
    <lineage>
        <taxon>Bacteria</taxon>
        <taxon>Bacillati</taxon>
        <taxon>Bacillota</taxon>
        <taxon>Bacilli</taxon>
        <taxon>Lactobacillales</taxon>
        <taxon>Streptococcaceae</taxon>
        <taxon>Streptococcus</taxon>
    </lineage>
</organism>
<evidence type="ECO:0000256" key="7">
    <source>
        <dbReference type="HAMAP-Rule" id="MF_00412"/>
    </source>
</evidence>
<evidence type="ECO:0000256" key="6">
    <source>
        <dbReference type="ARBA" id="ARBA00049024"/>
    </source>
</evidence>
<dbReference type="CDD" id="cd07079">
    <property type="entry name" value="ALDH_F18-19_ProA-GPR"/>
    <property type="match status" value="1"/>
</dbReference>
<evidence type="ECO:0000259" key="8">
    <source>
        <dbReference type="Pfam" id="PF00171"/>
    </source>
</evidence>
<dbReference type="GO" id="GO:0055129">
    <property type="term" value="P:L-proline biosynthetic process"/>
    <property type="evidence" value="ECO:0007669"/>
    <property type="project" value="UniProtKB-UniRule"/>
</dbReference>
<keyword evidence="10" id="KW-1185">Reference proteome</keyword>
<dbReference type="PANTHER" id="PTHR11063:SF8">
    <property type="entry name" value="DELTA-1-PYRROLINE-5-CARBOXYLATE SYNTHASE"/>
    <property type="match status" value="1"/>
</dbReference>
<dbReference type="InterPro" id="IPR012134">
    <property type="entry name" value="Glu-5-SA_DH"/>
</dbReference>
<dbReference type="PANTHER" id="PTHR11063">
    <property type="entry name" value="GLUTAMATE SEMIALDEHYDE DEHYDROGENASE"/>
    <property type="match status" value="1"/>
</dbReference>
<dbReference type="Proteomes" id="UP000254924">
    <property type="component" value="Unassembled WGS sequence"/>
</dbReference>
<evidence type="ECO:0000256" key="4">
    <source>
        <dbReference type="ARBA" id="ARBA00022857"/>
    </source>
</evidence>
<dbReference type="NCBIfam" id="TIGR00407">
    <property type="entry name" value="proA"/>
    <property type="match status" value="1"/>
</dbReference>
<dbReference type="FunFam" id="3.40.309.10:FF:000006">
    <property type="entry name" value="Gamma-glutamyl phosphate reductase"/>
    <property type="match status" value="1"/>
</dbReference>
<feature type="domain" description="Aldehyde dehydrogenase" evidence="8">
    <location>
        <begin position="316"/>
        <end position="378"/>
    </location>
</feature>
<keyword evidence="2 7" id="KW-0028">Amino-acid biosynthesis</keyword>
<dbReference type="EMBL" id="UHFN01000007">
    <property type="protein sequence ID" value="SUN60234.1"/>
    <property type="molecule type" value="Genomic_DNA"/>
</dbReference>
<reference evidence="9 10" key="1">
    <citation type="submission" date="2018-06" db="EMBL/GenBank/DDBJ databases">
        <authorList>
            <consortium name="Pathogen Informatics"/>
            <person name="Doyle S."/>
        </authorList>
    </citation>
    <scope>NUCLEOTIDE SEQUENCE [LARGE SCALE GENOMIC DNA]</scope>
    <source>
        <strain evidence="9 10">NCTC12224</strain>
    </source>
</reference>
<comment type="subcellular location">
    <subcellularLocation>
        <location evidence="7">Cytoplasm</location>
    </subcellularLocation>
</comment>
<evidence type="ECO:0000256" key="1">
    <source>
        <dbReference type="ARBA" id="ARBA00004985"/>
    </source>
</evidence>
<dbReference type="InterPro" id="IPR000965">
    <property type="entry name" value="GPR_dom"/>
</dbReference>
<dbReference type="Pfam" id="PF00171">
    <property type="entry name" value="Aldedh"/>
    <property type="match status" value="2"/>
</dbReference>
<keyword evidence="7" id="KW-0963">Cytoplasm</keyword>
<keyword evidence="4 7" id="KW-0521">NADP</keyword>
<dbReference type="HAMAP" id="MF_00412">
    <property type="entry name" value="ProA"/>
    <property type="match status" value="1"/>
</dbReference>
<dbReference type="GO" id="GO:0005737">
    <property type="term" value="C:cytoplasm"/>
    <property type="evidence" value="ECO:0007669"/>
    <property type="project" value="UniProtKB-SubCell"/>
</dbReference>
<name>A0A380K6G4_9STRE</name>